<protein>
    <submittedName>
        <fullName evidence="2">D-aminopeptidase dipeptide-binding protein DppA</fullName>
        <ecNumber evidence="2">3.4.11.-</ecNumber>
    </submittedName>
</protein>
<dbReference type="GO" id="GO:0004177">
    <property type="term" value="F:aminopeptidase activity"/>
    <property type="evidence" value="ECO:0007669"/>
    <property type="project" value="UniProtKB-KW"/>
</dbReference>
<dbReference type="EC" id="3.4.11.-" evidence="2"/>
<dbReference type="InterPro" id="IPR036177">
    <property type="entry name" value="Peptidase_M55_sf"/>
</dbReference>
<feature type="binding site" evidence="1">
    <location>
        <position position="134"/>
    </location>
    <ligand>
        <name>Zn(2+)</name>
        <dbReference type="ChEBI" id="CHEBI:29105"/>
        <label>2</label>
    </ligand>
</feature>
<reference evidence="2" key="1">
    <citation type="submission" date="2020-02" db="EMBL/GenBank/DDBJ databases">
        <authorList>
            <person name="Meier V. D."/>
        </authorList>
    </citation>
    <scope>NUCLEOTIDE SEQUENCE</scope>
    <source>
        <strain evidence="2">AVDCRST_MAG59</strain>
    </source>
</reference>
<dbReference type="GO" id="GO:0046872">
    <property type="term" value="F:metal ion binding"/>
    <property type="evidence" value="ECO:0007669"/>
    <property type="project" value="UniProtKB-KW"/>
</dbReference>
<dbReference type="PIRSF" id="PIRSF015853">
    <property type="entry name" value="Pep_DppA"/>
    <property type="match status" value="1"/>
</dbReference>
<keyword evidence="2" id="KW-0378">Hydrolase</keyword>
<dbReference type="Gene3D" id="3.40.50.10780">
    <property type="entry name" value="Dipeptide transport protein"/>
    <property type="match status" value="1"/>
</dbReference>
<dbReference type="Pfam" id="PF04951">
    <property type="entry name" value="Peptidase_M55"/>
    <property type="match status" value="1"/>
</dbReference>
<evidence type="ECO:0000256" key="1">
    <source>
        <dbReference type="PIRSR" id="PIRSR015853-2"/>
    </source>
</evidence>
<dbReference type="EMBL" id="CADCWF010000204">
    <property type="protein sequence ID" value="CAA9565740.1"/>
    <property type="molecule type" value="Genomic_DNA"/>
</dbReference>
<dbReference type="InterPro" id="IPR007035">
    <property type="entry name" value="Peptidase_M55"/>
</dbReference>
<keyword evidence="2" id="KW-0645">Protease</keyword>
<feature type="binding site" evidence="1">
    <location>
        <position position="103"/>
    </location>
    <ligand>
        <name>Zn(2+)</name>
        <dbReference type="ChEBI" id="CHEBI:29105"/>
        <label>2</label>
    </ligand>
</feature>
<name>A0A6J4V1Z0_9BACT</name>
<gene>
    <name evidence="2" type="ORF">AVDCRST_MAG59-3012</name>
</gene>
<feature type="binding site" evidence="1">
    <location>
        <position position="10"/>
    </location>
    <ligand>
        <name>Zn(2+)</name>
        <dbReference type="ChEBI" id="CHEBI:29105"/>
        <label>1</label>
    </ligand>
</feature>
<keyword evidence="2" id="KW-0031">Aminopeptidase</keyword>
<organism evidence="2">
    <name type="scientific">uncultured Thermomicrobiales bacterium</name>
    <dbReference type="NCBI Taxonomy" id="1645740"/>
    <lineage>
        <taxon>Bacteria</taxon>
        <taxon>Pseudomonadati</taxon>
        <taxon>Thermomicrobiota</taxon>
        <taxon>Thermomicrobia</taxon>
        <taxon>Thermomicrobiales</taxon>
        <taxon>environmental samples</taxon>
    </lineage>
</organism>
<evidence type="ECO:0000313" key="2">
    <source>
        <dbReference type="EMBL" id="CAA9565740.1"/>
    </source>
</evidence>
<dbReference type="InterPro" id="IPR027476">
    <property type="entry name" value="DppA_N"/>
</dbReference>
<feature type="binding site" evidence="1">
    <location>
        <position position="8"/>
    </location>
    <ligand>
        <name>Zn(2+)</name>
        <dbReference type="ChEBI" id="CHEBI:29105"/>
        <label>1</label>
    </ligand>
</feature>
<keyword evidence="1" id="KW-0479">Metal-binding</keyword>
<dbReference type="SUPFAM" id="SSF63992">
    <property type="entry name" value="Dipeptide transport protein"/>
    <property type="match status" value="1"/>
</dbReference>
<dbReference type="AlphaFoldDB" id="A0A6J4V1Z0"/>
<sequence length="279" mass="30052">MRVLISADAEGVTGVTGTDELLYGKPHYEFMRQMLTADVNAAVEGAFAGGAAEVVVNDSHWTMTNVLIEALDPRADLIKGFHKHLCMVEGVQTADAVFFLGYHCRTGDSDGVGNETILGREIVEIRMNGRPVGESEINAAVCGDFGVPVVFASGDDLYERELRETLPEVEFGLTKYALDRWTARLLGPERARANIRDAARRAVERAREGAISPYALAGPVELAVTFSSTSEALMASLVPGSERRTPRTVAFAAPTATAAWKGFLAVLLLGWTATDEVYG</sequence>
<feature type="binding site" evidence="1">
    <location>
        <position position="60"/>
    </location>
    <ligand>
        <name>Zn(2+)</name>
        <dbReference type="ChEBI" id="CHEBI:29105"/>
        <label>2</label>
    </ligand>
</feature>
<dbReference type="Gene3D" id="3.30.1360.130">
    <property type="entry name" value="Dipeptide transport protein"/>
    <property type="match status" value="1"/>
</dbReference>
<dbReference type="CDD" id="cd08663">
    <property type="entry name" value="DAP_dppA_1"/>
    <property type="match status" value="1"/>
</dbReference>
<proteinExistence type="predicted"/>
<feature type="binding site" evidence="1">
    <location>
        <position position="8"/>
    </location>
    <ligand>
        <name>Zn(2+)</name>
        <dbReference type="ChEBI" id="CHEBI:29105"/>
        <label>2</label>
    </ligand>
</feature>
<keyword evidence="1" id="KW-0862">Zinc</keyword>
<accession>A0A6J4V1Z0</accession>